<proteinExistence type="predicted"/>
<name>A0A1E7EM04_9STRA</name>
<reference evidence="2 3" key="1">
    <citation type="submission" date="2016-09" db="EMBL/GenBank/DDBJ databases">
        <title>Extensive genetic diversity and differential bi-allelic expression allows diatom success in the polar Southern Ocean.</title>
        <authorList>
            <consortium name="DOE Joint Genome Institute"/>
            <person name="Mock T."/>
            <person name="Otillar R.P."/>
            <person name="Strauss J."/>
            <person name="Dupont C."/>
            <person name="Frickenhaus S."/>
            <person name="Maumus F."/>
            <person name="Mcmullan M."/>
            <person name="Sanges R."/>
            <person name="Schmutz J."/>
            <person name="Toseland A."/>
            <person name="Valas R."/>
            <person name="Veluchamy A."/>
            <person name="Ward B.J."/>
            <person name="Allen A."/>
            <person name="Barry K."/>
            <person name="Falciatore A."/>
            <person name="Ferrante M."/>
            <person name="Fortunato A.E."/>
            <person name="Gloeckner G."/>
            <person name="Gruber A."/>
            <person name="Hipkin R."/>
            <person name="Janech M."/>
            <person name="Kroth P."/>
            <person name="Leese F."/>
            <person name="Lindquist E."/>
            <person name="Lyon B.R."/>
            <person name="Martin J."/>
            <person name="Mayer C."/>
            <person name="Parker M."/>
            <person name="Quesneville H."/>
            <person name="Raymond J."/>
            <person name="Uhlig C."/>
            <person name="Valentin K.U."/>
            <person name="Worden A.Z."/>
            <person name="Armbrust E.V."/>
            <person name="Bowler C."/>
            <person name="Green B."/>
            <person name="Moulton V."/>
            <person name="Van Oosterhout C."/>
            <person name="Grigoriev I."/>
        </authorList>
    </citation>
    <scope>NUCLEOTIDE SEQUENCE [LARGE SCALE GENOMIC DNA]</scope>
    <source>
        <strain evidence="2 3">CCMP1102</strain>
    </source>
</reference>
<dbReference type="AlphaFoldDB" id="A0A1E7EM04"/>
<organism evidence="2 3">
    <name type="scientific">Fragilariopsis cylindrus CCMP1102</name>
    <dbReference type="NCBI Taxonomy" id="635003"/>
    <lineage>
        <taxon>Eukaryota</taxon>
        <taxon>Sar</taxon>
        <taxon>Stramenopiles</taxon>
        <taxon>Ochrophyta</taxon>
        <taxon>Bacillariophyta</taxon>
        <taxon>Bacillariophyceae</taxon>
        <taxon>Bacillariophycidae</taxon>
        <taxon>Bacillariales</taxon>
        <taxon>Bacillariaceae</taxon>
        <taxon>Fragilariopsis</taxon>
    </lineage>
</organism>
<evidence type="ECO:0000313" key="3">
    <source>
        <dbReference type="Proteomes" id="UP000095751"/>
    </source>
</evidence>
<protein>
    <submittedName>
        <fullName evidence="2">Uncharacterized protein</fullName>
    </submittedName>
</protein>
<evidence type="ECO:0000313" key="2">
    <source>
        <dbReference type="EMBL" id="OEU06915.1"/>
    </source>
</evidence>
<accession>A0A1E7EM04</accession>
<feature type="compositionally biased region" description="Low complexity" evidence="1">
    <location>
        <begin position="125"/>
        <end position="147"/>
    </location>
</feature>
<gene>
    <name evidence="2" type="ORF">FRACYDRAFT_252545</name>
</gene>
<evidence type="ECO:0000256" key="1">
    <source>
        <dbReference type="SAM" id="MobiDB-lite"/>
    </source>
</evidence>
<keyword evidence="3" id="KW-1185">Reference proteome</keyword>
<dbReference type="EMBL" id="KV784394">
    <property type="protein sequence ID" value="OEU06915.1"/>
    <property type="molecule type" value="Genomic_DNA"/>
</dbReference>
<dbReference type="InParanoid" id="A0A1E7EM04"/>
<dbReference type="Proteomes" id="UP000095751">
    <property type="component" value="Unassembled WGS sequence"/>
</dbReference>
<dbReference type="KEGG" id="fcy:FRACYDRAFT_252545"/>
<sequence>MVASSLNLLPLPLPSLSTTNAFASASASTSTFAQSATTTMKSIGGHILSRPMPRGKKMLSIGVEAMRNMVVTDSSTSPFKHEPELEHRFNDDDVDGTFRSTINNRKTILSIPLSTPMMHMMPDLTTPTPTTARKSSTRRSSTSSIVSPRKRVGKTKKTELSNNAQAQLPVLSALQVPTKRMKKAVCQIEKGLFVEFLSSKNQQQQPGSGRMSTTVSTSTSTSSLILATPQPQKEESIYNEVLTPTIMLKPRIRMFQEEGEEQQQEQQVTMIEPAAPWPTAQSSSLSFQQKDVTEAVEVTTATITEPTPFALSASLNKALSMLSVDSNYGDDTQDDDDDDDALGVFVSFGEDDNDHKYINNSNYDCYSPLDNSSYLPVFIEGHWKQDNSSYLPVFIEGHWK</sequence>
<feature type="region of interest" description="Disordered" evidence="1">
    <location>
        <begin position="125"/>
        <end position="159"/>
    </location>
</feature>